<feature type="compositionally biased region" description="Polar residues" evidence="1">
    <location>
        <begin position="193"/>
        <end position="206"/>
    </location>
</feature>
<dbReference type="Gene3D" id="2.120.10.30">
    <property type="entry name" value="TolB, C-terminal domain"/>
    <property type="match status" value="1"/>
</dbReference>
<feature type="compositionally biased region" description="Polar residues" evidence="1">
    <location>
        <begin position="213"/>
        <end position="237"/>
    </location>
</feature>
<organism evidence="2">
    <name type="scientific">Magallana gigas</name>
    <name type="common">Pacific oyster</name>
    <name type="synonym">Crassostrea gigas</name>
    <dbReference type="NCBI Taxonomy" id="29159"/>
    <lineage>
        <taxon>Eukaryota</taxon>
        <taxon>Metazoa</taxon>
        <taxon>Spiralia</taxon>
        <taxon>Lophotrochozoa</taxon>
        <taxon>Mollusca</taxon>
        <taxon>Bivalvia</taxon>
        <taxon>Autobranchia</taxon>
        <taxon>Pteriomorphia</taxon>
        <taxon>Ostreida</taxon>
        <taxon>Ostreoidea</taxon>
        <taxon>Ostreidae</taxon>
        <taxon>Magallana</taxon>
    </lineage>
</organism>
<dbReference type="InterPro" id="IPR011042">
    <property type="entry name" value="6-blade_b-propeller_TolB-like"/>
</dbReference>
<feature type="region of interest" description="Disordered" evidence="1">
    <location>
        <begin position="52"/>
        <end position="82"/>
    </location>
</feature>
<reference evidence="2" key="1">
    <citation type="journal article" date="2012" name="Nature">
        <title>The oyster genome reveals stress adaptation and complexity of shell formation.</title>
        <authorList>
            <person name="Zhang G."/>
            <person name="Fang X."/>
            <person name="Guo X."/>
            <person name="Li L."/>
            <person name="Luo R."/>
            <person name="Xu F."/>
            <person name="Yang P."/>
            <person name="Zhang L."/>
            <person name="Wang X."/>
            <person name="Qi H."/>
            <person name="Xiong Z."/>
            <person name="Que H."/>
            <person name="Xie Y."/>
            <person name="Holland P.W."/>
            <person name="Paps J."/>
            <person name="Zhu Y."/>
            <person name="Wu F."/>
            <person name="Chen Y."/>
            <person name="Wang J."/>
            <person name="Peng C."/>
            <person name="Meng J."/>
            <person name="Yang L."/>
            <person name="Liu J."/>
            <person name="Wen B."/>
            <person name="Zhang N."/>
            <person name="Huang Z."/>
            <person name="Zhu Q."/>
            <person name="Feng Y."/>
            <person name="Mount A."/>
            <person name="Hedgecock D."/>
            <person name="Xu Z."/>
            <person name="Liu Y."/>
            <person name="Domazet-Loso T."/>
            <person name="Du Y."/>
            <person name="Sun X."/>
            <person name="Zhang S."/>
            <person name="Liu B."/>
            <person name="Cheng P."/>
            <person name="Jiang X."/>
            <person name="Li J."/>
            <person name="Fan D."/>
            <person name="Wang W."/>
            <person name="Fu W."/>
            <person name="Wang T."/>
            <person name="Wang B."/>
            <person name="Zhang J."/>
            <person name="Peng Z."/>
            <person name="Li Y."/>
            <person name="Li N."/>
            <person name="Wang J."/>
            <person name="Chen M."/>
            <person name="He Y."/>
            <person name="Tan F."/>
            <person name="Song X."/>
            <person name="Zheng Q."/>
            <person name="Huang R."/>
            <person name="Yang H."/>
            <person name="Du X."/>
            <person name="Chen L."/>
            <person name="Yang M."/>
            <person name="Gaffney P.M."/>
            <person name="Wang S."/>
            <person name="Luo L."/>
            <person name="She Z."/>
            <person name="Ming Y."/>
            <person name="Huang W."/>
            <person name="Zhang S."/>
            <person name="Huang B."/>
            <person name="Zhang Y."/>
            <person name="Qu T."/>
            <person name="Ni P."/>
            <person name="Miao G."/>
            <person name="Wang J."/>
            <person name="Wang Q."/>
            <person name="Steinberg C.E."/>
            <person name="Wang H."/>
            <person name="Li N."/>
            <person name="Qian L."/>
            <person name="Zhang G."/>
            <person name="Li Y."/>
            <person name="Yang H."/>
            <person name="Liu X."/>
            <person name="Wang J."/>
            <person name="Yin Y."/>
            <person name="Wang J."/>
        </authorList>
    </citation>
    <scope>NUCLEOTIDE SEQUENCE [LARGE SCALE GENOMIC DNA]</scope>
    <source>
        <strain evidence="2">05x7-T-G4-1.051#20</strain>
    </source>
</reference>
<sequence length="550" mass="61479">MEDFRQGIITYLGRCRRMMDDIKSMRCDVRFLAGHEQRDLILSSNFGAIVNQSQNPELRPSTYDETDESGQEMTPTNQYFRDDNTEEVVSVHHAGQDGIDHTAENVPSHQHVTQTPPIANIRMPNDSLTNETHTSRIGQISSRNIDISTQSPSGDLSAVSDQMSRNLQLIDRNDEEQPPSYWEAVAESETDNTRTPQFSFNLSQEPQSREQHLLSSTRTLESNTTGLSSPRRTGQRNRVPQRIMYREDSVHVIHTSSPLQYATHARSIRTQLPDDTRSGPIVGIAWLQDKLVLVDRFNSKIKMFTETGEFLHSLKFMDGEPWDVCTVNVIETTNNPLTCATTVPRQKLVMLIQIMEGRMLLIRHRIATRKGYVCIAYDQKNGCLVCGVSSPFGTSGIDVINTGGILLAQFPLPPQVLVRSIDVSIKDTIIICDWRKNTVTFLSKTGARIGQYSGSEQYPLLEPVGTCTDGRGFLFVADSKSNTIHILTMEGMLYGTVKSSCPIIRPKEINVRPDGPPKLALSHGSMYVEVFNLFESSDTASTVTPSAPNL</sequence>
<dbReference type="PANTHER" id="PTHR24104">
    <property type="entry name" value="E3 UBIQUITIN-PROTEIN LIGASE NHLRC1-RELATED"/>
    <property type="match status" value="1"/>
</dbReference>
<evidence type="ECO:0008006" key="3">
    <source>
        <dbReference type="Google" id="ProtNLM"/>
    </source>
</evidence>
<dbReference type="InParanoid" id="K1QK02"/>
<gene>
    <name evidence="2" type="ORF">CGI_10002867</name>
</gene>
<dbReference type="GO" id="GO:0000209">
    <property type="term" value="P:protein polyubiquitination"/>
    <property type="evidence" value="ECO:0007669"/>
    <property type="project" value="TreeGrafter"/>
</dbReference>
<dbReference type="PANTHER" id="PTHR24104:SF25">
    <property type="entry name" value="PROTEIN LIN-41"/>
    <property type="match status" value="1"/>
</dbReference>
<name>K1QK02_MAGGI</name>
<dbReference type="AlphaFoldDB" id="K1QK02"/>
<dbReference type="GO" id="GO:0061630">
    <property type="term" value="F:ubiquitin protein ligase activity"/>
    <property type="evidence" value="ECO:0007669"/>
    <property type="project" value="TreeGrafter"/>
</dbReference>
<dbReference type="InterPro" id="IPR050952">
    <property type="entry name" value="TRIM-NHL_E3_ligases"/>
</dbReference>
<dbReference type="HOGENOM" id="CLU_495453_0_0_1"/>
<proteinExistence type="predicted"/>
<feature type="region of interest" description="Disordered" evidence="1">
    <location>
        <begin position="186"/>
        <end position="237"/>
    </location>
</feature>
<evidence type="ECO:0000313" key="2">
    <source>
        <dbReference type="EMBL" id="EKC22046.1"/>
    </source>
</evidence>
<dbReference type="GO" id="GO:0008270">
    <property type="term" value="F:zinc ion binding"/>
    <property type="evidence" value="ECO:0007669"/>
    <property type="project" value="UniProtKB-KW"/>
</dbReference>
<dbReference type="SUPFAM" id="SSF101898">
    <property type="entry name" value="NHL repeat"/>
    <property type="match status" value="1"/>
</dbReference>
<dbReference type="GO" id="GO:0043161">
    <property type="term" value="P:proteasome-mediated ubiquitin-dependent protein catabolic process"/>
    <property type="evidence" value="ECO:0007669"/>
    <property type="project" value="TreeGrafter"/>
</dbReference>
<protein>
    <recommendedName>
        <fullName evidence="3">Tripartite motif-containing protein 3</fullName>
    </recommendedName>
</protein>
<evidence type="ECO:0000256" key="1">
    <source>
        <dbReference type="SAM" id="MobiDB-lite"/>
    </source>
</evidence>
<accession>K1QK02</accession>
<dbReference type="EMBL" id="JH817716">
    <property type="protein sequence ID" value="EKC22046.1"/>
    <property type="molecule type" value="Genomic_DNA"/>
</dbReference>